<evidence type="ECO:0000256" key="4">
    <source>
        <dbReference type="ARBA" id="ARBA00022989"/>
    </source>
</evidence>
<evidence type="ECO:0000256" key="5">
    <source>
        <dbReference type="ARBA" id="ARBA00023136"/>
    </source>
</evidence>
<dbReference type="GO" id="GO:0005886">
    <property type="term" value="C:plasma membrane"/>
    <property type="evidence" value="ECO:0007669"/>
    <property type="project" value="UniProtKB-SubCell"/>
</dbReference>
<name>A0A9P0PA85_ACAOB</name>
<dbReference type="GO" id="GO:0050909">
    <property type="term" value="P:sensory perception of taste"/>
    <property type="evidence" value="ECO:0007669"/>
    <property type="project" value="InterPro"/>
</dbReference>
<reference evidence="6" key="1">
    <citation type="submission" date="2022-03" db="EMBL/GenBank/DDBJ databases">
        <authorList>
            <person name="Sayadi A."/>
        </authorList>
    </citation>
    <scope>NUCLEOTIDE SEQUENCE</scope>
</reference>
<keyword evidence="4" id="KW-1133">Transmembrane helix</keyword>
<dbReference type="InterPro" id="IPR013604">
    <property type="entry name" value="7TM_chemorcpt"/>
</dbReference>
<protein>
    <submittedName>
        <fullName evidence="6">Uncharacterized protein</fullName>
    </submittedName>
</protein>
<dbReference type="AlphaFoldDB" id="A0A9P0PA85"/>
<proteinExistence type="predicted"/>
<organism evidence="6 7">
    <name type="scientific">Acanthoscelides obtectus</name>
    <name type="common">Bean weevil</name>
    <name type="synonym">Bruchus obtectus</name>
    <dbReference type="NCBI Taxonomy" id="200917"/>
    <lineage>
        <taxon>Eukaryota</taxon>
        <taxon>Metazoa</taxon>
        <taxon>Ecdysozoa</taxon>
        <taxon>Arthropoda</taxon>
        <taxon>Hexapoda</taxon>
        <taxon>Insecta</taxon>
        <taxon>Pterygota</taxon>
        <taxon>Neoptera</taxon>
        <taxon>Endopterygota</taxon>
        <taxon>Coleoptera</taxon>
        <taxon>Polyphaga</taxon>
        <taxon>Cucujiformia</taxon>
        <taxon>Chrysomeloidea</taxon>
        <taxon>Chrysomelidae</taxon>
        <taxon>Bruchinae</taxon>
        <taxon>Bruchini</taxon>
        <taxon>Acanthoscelides</taxon>
    </lineage>
</organism>
<keyword evidence="3" id="KW-0812">Transmembrane</keyword>
<evidence type="ECO:0000256" key="2">
    <source>
        <dbReference type="ARBA" id="ARBA00022475"/>
    </source>
</evidence>
<comment type="subcellular location">
    <subcellularLocation>
        <location evidence="1">Cell membrane</location>
        <topology evidence="1">Multi-pass membrane protein</topology>
    </subcellularLocation>
</comment>
<comment type="caution">
    <text evidence="6">The sequence shown here is derived from an EMBL/GenBank/DDBJ whole genome shotgun (WGS) entry which is preliminary data.</text>
</comment>
<gene>
    <name evidence="6" type="ORF">ACAOBT_LOCUS10756</name>
</gene>
<evidence type="ECO:0000256" key="3">
    <source>
        <dbReference type="ARBA" id="ARBA00022692"/>
    </source>
</evidence>
<keyword evidence="5" id="KW-0472">Membrane</keyword>
<evidence type="ECO:0000313" key="6">
    <source>
        <dbReference type="EMBL" id="CAH1973822.1"/>
    </source>
</evidence>
<accession>A0A9P0PA85</accession>
<dbReference type="Proteomes" id="UP001152888">
    <property type="component" value="Unassembled WGS sequence"/>
</dbReference>
<evidence type="ECO:0000256" key="1">
    <source>
        <dbReference type="ARBA" id="ARBA00004651"/>
    </source>
</evidence>
<dbReference type="Pfam" id="PF08395">
    <property type="entry name" value="7tm_7"/>
    <property type="match status" value="1"/>
</dbReference>
<sequence length="95" mass="11046">MKITFLTLIMSCDSVEESGKEIVKNCYNLHHKAKFDLIKERFLLMVKYAKRWRPVYSAAGICDMNKDFMITVLSTITTYCVVIIQFNNVTQTKRG</sequence>
<evidence type="ECO:0000313" key="7">
    <source>
        <dbReference type="Proteomes" id="UP001152888"/>
    </source>
</evidence>
<keyword evidence="2" id="KW-1003">Cell membrane</keyword>
<dbReference type="EMBL" id="CAKOFQ010006815">
    <property type="protein sequence ID" value="CAH1973822.1"/>
    <property type="molecule type" value="Genomic_DNA"/>
</dbReference>
<dbReference type="OrthoDB" id="5795306at2759"/>
<keyword evidence="7" id="KW-1185">Reference proteome</keyword>